<evidence type="ECO:0000313" key="9">
    <source>
        <dbReference type="EMBL" id="EYE88460.1"/>
    </source>
</evidence>
<evidence type="ECO:0000256" key="4">
    <source>
        <dbReference type="ARBA" id="ARBA00022692"/>
    </source>
</evidence>
<dbReference type="InterPro" id="IPR017225">
    <property type="entry name" value="Cell_shape_determin_MreD_prd"/>
</dbReference>
<dbReference type="Proteomes" id="UP000019681">
    <property type="component" value="Unassembled WGS sequence"/>
</dbReference>
<evidence type="ECO:0000256" key="5">
    <source>
        <dbReference type="ARBA" id="ARBA00022960"/>
    </source>
</evidence>
<dbReference type="AlphaFoldDB" id="A0A017RX07"/>
<gene>
    <name evidence="9" type="ORF">Q428_07710</name>
</gene>
<keyword evidence="6 8" id="KW-1133">Transmembrane helix</keyword>
<keyword evidence="5" id="KW-0133">Cell shape</keyword>
<keyword evidence="3" id="KW-1003">Cell membrane</keyword>
<comment type="subcellular location">
    <subcellularLocation>
        <location evidence="1">Cell membrane</location>
        <topology evidence="1">Multi-pass membrane protein</topology>
    </subcellularLocation>
</comment>
<reference evidence="9 10" key="1">
    <citation type="journal article" date="2014" name="Genome Announc.">
        <title>Draft Genome Sequence of Fervidicella metallireducens Strain AeBT, an Iron-Reducing Thermoanaerobe from the Great Artesian Basin.</title>
        <authorList>
            <person name="Patel B.K."/>
        </authorList>
    </citation>
    <scope>NUCLEOTIDE SEQUENCE [LARGE SCALE GENOMIC DNA]</scope>
    <source>
        <strain evidence="9 10">AeB</strain>
    </source>
</reference>
<evidence type="ECO:0000256" key="6">
    <source>
        <dbReference type="ARBA" id="ARBA00022989"/>
    </source>
</evidence>
<keyword evidence="7 8" id="KW-0472">Membrane</keyword>
<dbReference type="GO" id="GO:0005886">
    <property type="term" value="C:plasma membrane"/>
    <property type="evidence" value="ECO:0007669"/>
    <property type="project" value="UniProtKB-SubCell"/>
</dbReference>
<dbReference type="GO" id="GO:0008360">
    <property type="term" value="P:regulation of cell shape"/>
    <property type="evidence" value="ECO:0007669"/>
    <property type="project" value="UniProtKB-KW"/>
</dbReference>
<dbReference type="NCBIfam" id="TIGR03426">
    <property type="entry name" value="shape_MreD"/>
    <property type="match status" value="1"/>
</dbReference>
<dbReference type="Pfam" id="PF04093">
    <property type="entry name" value="MreD"/>
    <property type="match status" value="1"/>
</dbReference>
<dbReference type="PIRSF" id="PIRSF037497">
    <property type="entry name" value="MreD_Clostridium/Treponema_prd"/>
    <property type="match status" value="1"/>
</dbReference>
<sequence>MKKLSLIFIISFLVIIIQQAFFSSLTFLSVSADVIYVYIICNSLIRDDIESLFVALFCGLIKDCFFPYLFGVNTIIYIITAFLVGKIEKKIYKDAIVIPMLFTFIATIFKGLLYYSFFYIAAYNFSFKVQMYGIQPIEALYNSVISIFVYKFIKKISTLNVMQQDWNFKKRREYK</sequence>
<dbReference type="InterPro" id="IPR007227">
    <property type="entry name" value="Cell_shape_determining_MreD"/>
</dbReference>
<dbReference type="STRING" id="1403537.Q428_07710"/>
<accession>A0A017RX07</accession>
<comment type="similarity">
    <text evidence="2">Belongs to the MreD family.</text>
</comment>
<evidence type="ECO:0000256" key="3">
    <source>
        <dbReference type="ARBA" id="ARBA00022475"/>
    </source>
</evidence>
<evidence type="ECO:0000256" key="7">
    <source>
        <dbReference type="ARBA" id="ARBA00023136"/>
    </source>
</evidence>
<feature type="transmembrane region" description="Helical" evidence="8">
    <location>
        <begin position="96"/>
        <end position="120"/>
    </location>
</feature>
<keyword evidence="10" id="KW-1185">Reference proteome</keyword>
<organism evidence="9 10">
    <name type="scientific">Fervidicella metallireducens AeB</name>
    <dbReference type="NCBI Taxonomy" id="1403537"/>
    <lineage>
        <taxon>Bacteria</taxon>
        <taxon>Bacillati</taxon>
        <taxon>Bacillota</taxon>
        <taxon>Clostridia</taxon>
        <taxon>Eubacteriales</taxon>
        <taxon>Clostridiaceae</taxon>
        <taxon>Fervidicella</taxon>
    </lineage>
</organism>
<feature type="transmembrane region" description="Helical" evidence="8">
    <location>
        <begin position="132"/>
        <end position="153"/>
    </location>
</feature>
<evidence type="ECO:0000256" key="1">
    <source>
        <dbReference type="ARBA" id="ARBA00004651"/>
    </source>
</evidence>
<evidence type="ECO:0000256" key="8">
    <source>
        <dbReference type="SAM" id="Phobius"/>
    </source>
</evidence>
<feature type="transmembrane region" description="Helical" evidence="8">
    <location>
        <begin position="65"/>
        <end position="84"/>
    </location>
</feature>
<dbReference type="OrthoDB" id="9796616at2"/>
<dbReference type="EMBL" id="AZQP01000020">
    <property type="protein sequence ID" value="EYE88460.1"/>
    <property type="molecule type" value="Genomic_DNA"/>
</dbReference>
<protein>
    <submittedName>
        <fullName evidence="9">Uncharacterized protein</fullName>
    </submittedName>
</protein>
<comment type="caution">
    <text evidence="9">The sequence shown here is derived from an EMBL/GenBank/DDBJ whole genome shotgun (WGS) entry which is preliminary data.</text>
</comment>
<name>A0A017RX07_9CLOT</name>
<evidence type="ECO:0000256" key="2">
    <source>
        <dbReference type="ARBA" id="ARBA00007776"/>
    </source>
</evidence>
<evidence type="ECO:0000313" key="10">
    <source>
        <dbReference type="Proteomes" id="UP000019681"/>
    </source>
</evidence>
<keyword evidence="4 8" id="KW-0812">Transmembrane</keyword>
<dbReference type="RefSeq" id="WP_035379644.1">
    <property type="nucleotide sequence ID" value="NZ_AZQP01000020.1"/>
</dbReference>
<proteinExistence type="inferred from homology"/>